<dbReference type="InterPro" id="IPR003439">
    <property type="entry name" value="ABC_transporter-like_ATP-bd"/>
</dbReference>
<evidence type="ECO:0000256" key="4">
    <source>
        <dbReference type="ARBA" id="ARBA00022840"/>
    </source>
</evidence>
<dbReference type="CDD" id="cd03235">
    <property type="entry name" value="ABC_Metallic_Cations"/>
    <property type="match status" value="1"/>
</dbReference>
<dbReference type="PANTHER" id="PTHR42734:SF17">
    <property type="entry name" value="METAL TRANSPORT SYSTEM ATP-BINDING PROTEIN TM_0124-RELATED"/>
    <property type="match status" value="1"/>
</dbReference>
<comment type="similarity">
    <text evidence="1">Belongs to the ABC transporter superfamily.</text>
</comment>
<dbReference type="STRING" id="1121301.SAMN02745912_02212"/>
<dbReference type="SMART" id="SM00382">
    <property type="entry name" value="AAA"/>
    <property type="match status" value="1"/>
</dbReference>
<dbReference type="GO" id="GO:0016887">
    <property type="term" value="F:ATP hydrolysis activity"/>
    <property type="evidence" value="ECO:0007669"/>
    <property type="project" value="InterPro"/>
</dbReference>
<keyword evidence="2" id="KW-0813">Transport</keyword>
<sequence length="251" mass="28883">MYDVEIKDLSVYYGSVCALQNIDLKIKSKEFLGIIGPNGGGKSTLLKVLLRLIKPTTGSISIRGSGPIGYVPQFAFFDRSFPINVLDVILMGKLPKKIKWFRRYSAKDINHAEKIMEELGILEFKNRQIKQLSGGQLQKVLIARALITDPKILLLDEPTSSLDSKTKKEIYEMINRLRREKTILIVTHETEDIFPYIDSIAYVNKTLKYYKNDLELSHGIVKKMYGFPNKLITKEEIIHRKLVSYREDRDD</sequence>
<dbReference type="EMBL" id="FRAG01000025">
    <property type="protein sequence ID" value="SHK09059.1"/>
    <property type="molecule type" value="Genomic_DNA"/>
</dbReference>
<keyword evidence="4 6" id="KW-0067">ATP-binding</keyword>
<keyword evidence="7" id="KW-1185">Reference proteome</keyword>
<evidence type="ECO:0000256" key="3">
    <source>
        <dbReference type="ARBA" id="ARBA00022741"/>
    </source>
</evidence>
<protein>
    <submittedName>
        <fullName evidence="6">Zinc transport system ATP-binding protein</fullName>
    </submittedName>
</protein>
<evidence type="ECO:0000259" key="5">
    <source>
        <dbReference type="PROSITE" id="PS50893"/>
    </source>
</evidence>
<evidence type="ECO:0000256" key="1">
    <source>
        <dbReference type="ARBA" id="ARBA00005417"/>
    </source>
</evidence>
<gene>
    <name evidence="6" type="ORF">SAMN02745912_02212</name>
</gene>
<organism evidence="6 7">
    <name type="scientific">Paramaledivibacter caminithermalis (strain DSM 15212 / CIP 107654 / DViRD3)</name>
    <name type="common">Clostridium caminithermale</name>
    <dbReference type="NCBI Taxonomy" id="1121301"/>
    <lineage>
        <taxon>Bacteria</taxon>
        <taxon>Bacillati</taxon>
        <taxon>Bacillota</taxon>
        <taxon>Clostridia</taxon>
        <taxon>Peptostreptococcales</taxon>
        <taxon>Caminicellaceae</taxon>
        <taxon>Paramaledivibacter</taxon>
    </lineage>
</organism>
<proteinExistence type="inferred from homology"/>
<reference evidence="6 7" key="1">
    <citation type="submission" date="2016-11" db="EMBL/GenBank/DDBJ databases">
        <authorList>
            <person name="Jaros S."/>
            <person name="Januszkiewicz K."/>
            <person name="Wedrychowicz H."/>
        </authorList>
    </citation>
    <scope>NUCLEOTIDE SEQUENCE [LARGE SCALE GENOMIC DNA]</scope>
    <source>
        <strain evidence="6 7">DSM 15212</strain>
    </source>
</reference>
<dbReference type="OrthoDB" id="9806726at2"/>
<evidence type="ECO:0000313" key="6">
    <source>
        <dbReference type="EMBL" id="SHK09059.1"/>
    </source>
</evidence>
<dbReference type="PROSITE" id="PS50893">
    <property type="entry name" value="ABC_TRANSPORTER_2"/>
    <property type="match status" value="1"/>
</dbReference>
<keyword evidence="3" id="KW-0547">Nucleotide-binding</keyword>
<feature type="domain" description="ABC transporter" evidence="5">
    <location>
        <begin position="4"/>
        <end position="230"/>
    </location>
</feature>
<dbReference type="FunFam" id="3.40.50.300:FF:000134">
    <property type="entry name" value="Iron-enterobactin ABC transporter ATP-binding protein"/>
    <property type="match status" value="1"/>
</dbReference>
<dbReference type="Gene3D" id="3.40.50.300">
    <property type="entry name" value="P-loop containing nucleotide triphosphate hydrolases"/>
    <property type="match status" value="1"/>
</dbReference>
<dbReference type="InterPro" id="IPR050153">
    <property type="entry name" value="Metal_Ion_Import_ABC"/>
</dbReference>
<dbReference type="RefSeq" id="WP_073149827.1">
    <property type="nucleotide sequence ID" value="NZ_FRAG01000025.1"/>
</dbReference>
<dbReference type="Pfam" id="PF00005">
    <property type="entry name" value="ABC_tran"/>
    <property type="match status" value="1"/>
</dbReference>
<dbReference type="SUPFAM" id="SSF52540">
    <property type="entry name" value="P-loop containing nucleoside triphosphate hydrolases"/>
    <property type="match status" value="1"/>
</dbReference>
<dbReference type="Proteomes" id="UP000184465">
    <property type="component" value="Unassembled WGS sequence"/>
</dbReference>
<dbReference type="InterPro" id="IPR027417">
    <property type="entry name" value="P-loop_NTPase"/>
</dbReference>
<dbReference type="PANTHER" id="PTHR42734">
    <property type="entry name" value="METAL TRANSPORT SYSTEM ATP-BINDING PROTEIN TM_0124-RELATED"/>
    <property type="match status" value="1"/>
</dbReference>
<dbReference type="GO" id="GO:0005524">
    <property type="term" value="F:ATP binding"/>
    <property type="evidence" value="ECO:0007669"/>
    <property type="project" value="UniProtKB-KW"/>
</dbReference>
<evidence type="ECO:0000313" key="7">
    <source>
        <dbReference type="Proteomes" id="UP000184465"/>
    </source>
</evidence>
<accession>A0A1M6PM60</accession>
<name>A0A1M6PM60_PARC5</name>
<evidence type="ECO:0000256" key="2">
    <source>
        <dbReference type="ARBA" id="ARBA00022448"/>
    </source>
</evidence>
<dbReference type="AlphaFoldDB" id="A0A1M6PM60"/>
<dbReference type="PROSITE" id="PS00211">
    <property type="entry name" value="ABC_TRANSPORTER_1"/>
    <property type="match status" value="1"/>
</dbReference>
<dbReference type="InterPro" id="IPR017871">
    <property type="entry name" value="ABC_transporter-like_CS"/>
</dbReference>
<dbReference type="InterPro" id="IPR003593">
    <property type="entry name" value="AAA+_ATPase"/>
</dbReference>